<protein>
    <submittedName>
        <fullName evidence="3">TIGR03086 family protein</fullName>
    </submittedName>
</protein>
<reference evidence="4" key="1">
    <citation type="submission" date="2016-10" db="EMBL/GenBank/DDBJ databases">
        <authorList>
            <person name="Varghese N."/>
            <person name="Submissions S."/>
        </authorList>
    </citation>
    <scope>NUCLEOTIDE SEQUENCE [LARGE SCALE GENOMIC DNA]</scope>
    <source>
        <strain evidence="4">DSM 45722</strain>
    </source>
</reference>
<dbReference type="AlphaFoldDB" id="A0A1G4YF50"/>
<feature type="compositionally biased region" description="Low complexity" evidence="1">
    <location>
        <begin position="169"/>
        <end position="196"/>
    </location>
</feature>
<evidence type="ECO:0000313" key="4">
    <source>
        <dbReference type="Proteomes" id="UP000198981"/>
    </source>
</evidence>
<evidence type="ECO:0000313" key="3">
    <source>
        <dbReference type="EMBL" id="SCX52082.1"/>
    </source>
</evidence>
<keyword evidence="4" id="KW-1185">Reference proteome</keyword>
<feature type="region of interest" description="Disordered" evidence="1">
    <location>
        <begin position="167"/>
        <end position="202"/>
    </location>
</feature>
<dbReference type="STRING" id="1960309.SAMN03159343_2694"/>
<dbReference type="GO" id="GO:0046872">
    <property type="term" value="F:metal ion binding"/>
    <property type="evidence" value="ECO:0007669"/>
    <property type="project" value="InterPro"/>
</dbReference>
<dbReference type="Pfam" id="PF11716">
    <property type="entry name" value="MDMPI_N"/>
    <property type="match status" value="1"/>
</dbReference>
<sequence>MRLTEQVDPRQVLLLELFQRAQAQVTDAVDAVEPQQWDAVVLPGWTVADLVAHLVAGQLHEPLLVDDDPVPAAMPTGTEDLLAGDPLGSWEAAADGALTVWAVPRDLDVPVPVAGGAQQRVPAAVHLMDLVVQLLVHSWDLARATGSDPVGDADLVEAAWEHARRHPVRPGVPGLPVPSADPDGAGPAGAPSPAVGTDPRSGLLAVYGRRA</sequence>
<accession>A0A1G4YF50</accession>
<dbReference type="InterPro" id="IPR034660">
    <property type="entry name" value="DinB/YfiT-like"/>
</dbReference>
<dbReference type="InterPro" id="IPR024344">
    <property type="entry name" value="MDMPI_metal-binding"/>
</dbReference>
<dbReference type="EMBL" id="FMUH01000004">
    <property type="protein sequence ID" value="SCX52082.1"/>
    <property type="molecule type" value="Genomic_DNA"/>
</dbReference>
<dbReference type="Proteomes" id="UP000198981">
    <property type="component" value="Unassembled WGS sequence"/>
</dbReference>
<name>A0A1G4YF50_9ACTN</name>
<organism evidence="3 4">
    <name type="scientific">Klenkia marina</name>
    <dbReference type="NCBI Taxonomy" id="1960309"/>
    <lineage>
        <taxon>Bacteria</taxon>
        <taxon>Bacillati</taxon>
        <taxon>Actinomycetota</taxon>
        <taxon>Actinomycetes</taxon>
        <taxon>Geodermatophilales</taxon>
        <taxon>Geodermatophilaceae</taxon>
        <taxon>Klenkia</taxon>
    </lineage>
</organism>
<feature type="domain" description="Mycothiol-dependent maleylpyruvate isomerase metal-binding" evidence="2">
    <location>
        <begin position="19"/>
        <end position="142"/>
    </location>
</feature>
<evidence type="ECO:0000259" key="2">
    <source>
        <dbReference type="Pfam" id="PF11716"/>
    </source>
</evidence>
<dbReference type="Gene3D" id="1.20.120.450">
    <property type="entry name" value="dinb family like domain"/>
    <property type="match status" value="1"/>
</dbReference>
<gene>
    <name evidence="3" type="ORF">SAMN03159343_2694</name>
</gene>
<evidence type="ECO:0000256" key="1">
    <source>
        <dbReference type="SAM" id="MobiDB-lite"/>
    </source>
</evidence>
<dbReference type="SUPFAM" id="SSF109854">
    <property type="entry name" value="DinB/YfiT-like putative metalloenzymes"/>
    <property type="match status" value="1"/>
</dbReference>
<proteinExistence type="predicted"/>